<name>A0ABP1Q2D6_9HEXA</name>
<organism evidence="1 2">
    <name type="scientific">Orchesella dallaii</name>
    <dbReference type="NCBI Taxonomy" id="48710"/>
    <lineage>
        <taxon>Eukaryota</taxon>
        <taxon>Metazoa</taxon>
        <taxon>Ecdysozoa</taxon>
        <taxon>Arthropoda</taxon>
        <taxon>Hexapoda</taxon>
        <taxon>Collembola</taxon>
        <taxon>Entomobryomorpha</taxon>
        <taxon>Entomobryoidea</taxon>
        <taxon>Orchesellidae</taxon>
        <taxon>Orchesellinae</taxon>
        <taxon>Orchesella</taxon>
    </lineage>
</organism>
<dbReference type="Proteomes" id="UP001642540">
    <property type="component" value="Unassembled WGS sequence"/>
</dbReference>
<sequence>MPKMPERNRSITLSSEDASAIEMENELYEKMNKVLMAKRRWYTEINNLVPEIRRLLQEIRELYDWGMIELHKCTELLALRGNKTKNKWTIQKLNSMHKSYARIWKKYFAFKDKLYDVANTMNTEREMLEEHEPQTDKDILKNMTSQELKVTLEILNARNNVVETWKTAIHSLVEESNKQVKPETRDTCNKYYSFINTVCGKK</sequence>
<reference evidence="1 2" key="1">
    <citation type="submission" date="2024-08" db="EMBL/GenBank/DDBJ databases">
        <authorList>
            <person name="Cucini C."/>
            <person name="Frati F."/>
        </authorList>
    </citation>
    <scope>NUCLEOTIDE SEQUENCE [LARGE SCALE GENOMIC DNA]</scope>
</reference>
<proteinExistence type="predicted"/>
<evidence type="ECO:0000313" key="1">
    <source>
        <dbReference type="EMBL" id="CAL8079778.1"/>
    </source>
</evidence>
<comment type="caution">
    <text evidence="1">The sequence shown here is derived from an EMBL/GenBank/DDBJ whole genome shotgun (WGS) entry which is preliminary data.</text>
</comment>
<keyword evidence="2" id="KW-1185">Reference proteome</keyword>
<gene>
    <name evidence="1" type="ORF">ODALV1_LOCUS4468</name>
</gene>
<evidence type="ECO:0000313" key="2">
    <source>
        <dbReference type="Proteomes" id="UP001642540"/>
    </source>
</evidence>
<dbReference type="EMBL" id="CAXLJM020000013">
    <property type="protein sequence ID" value="CAL8079778.1"/>
    <property type="molecule type" value="Genomic_DNA"/>
</dbReference>
<accession>A0ABP1Q2D6</accession>
<protein>
    <submittedName>
        <fullName evidence="1">Uncharacterized protein</fullName>
    </submittedName>
</protein>